<dbReference type="Proteomes" id="UP001194746">
    <property type="component" value="Unassembled WGS sequence"/>
</dbReference>
<feature type="chain" id="PRO_5042001978" evidence="1">
    <location>
        <begin position="21"/>
        <end position="640"/>
    </location>
</feature>
<sequence length="640" mass="68123">MRYCSSTAAAALSLCSLAAAVPHGKANGHFHPSSTPVASSTPIASPSATPSAFPAHNLTLSGLLAKPGLGLSNLAVNIPTGDWANVQCSDNITSASSTADGRWANAQAANAWEALKTGWTSAKAQTNPPSFLQYVQDFIGAPATIQQCGSIGVQGGCTVDTCPNYKSPAGYLLMTSFSTIKSIEDAYYSSISYAGTSVEAKVGEFTSVFTAEKSDSAAARVGVDVLMMLFTLGSAGTFNYALKEELKHLLPGLQKDVVNAMAISFSANMIKDNLPTSDPVATQNALSSSLGDYISDWRKVDAAYLTGIFSGSDEGLEILEALMLSGHMLAMTEGMTGQSLTQDMERILYGQLISEAWIGNQRTYPIVVKGDKGCLTSSGSAPSVINYLSGGDLGHSAYCYGEYTYYLLNVVIQPDTVVKHEFSVLPGATSLGSDGKYGSITVGEIIESALKGYEKNGNQNGYKMADATEVINADDADQPLKFPSGFFSFPVCEDLTAAYWAVQTRWTKREHGESVNYGEFWPCDTPEGYGASTTLRVNKGYIDVNDDVVTDSISIPKSGSDRNNATVYAQFDGSQDLPEMVVAGCELSISWPDNYGDIFWGADDCLYDSDGKQIVDEAQQGQCCSGHPSTKQVKNPYHAW</sequence>
<gene>
    <name evidence="2" type="ORF">FE257_005008</name>
</gene>
<evidence type="ECO:0000313" key="3">
    <source>
        <dbReference type="Proteomes" id="UP001194746"/>
    </source>
</evidence>
<keyword evidence="1" id="KW-0732">Signal</keyword>
<comment type="caution">
    <text evidence="2">The sequence shown here is derived from an EMBL/GenBank/DDBJ whole genome shotgun (WGS) entry which is preliminary data.</text>
</comment>
<organism evidence="2 3">
    <name type="scientific">Aspergillus nanangensis</name>
    <dbReference type="NCBI Taxonomy" id="2582783"/>
    <lineage>
        <taxon>Eukaryota</taxon>
        <taxon>Fungi</taxon>
        <taxon>Dikarya</taxon>
        <taxon>Ascomycota</taxon>
        <taxon>Pezizomycotina</taxon>
        <taxon>Eurotiomycetes</taxon>
        <taxon>Eurotiomycetidae</taxon>
        <taxon>Eurotiales</taxon>
        <taxon>Aspergillaceae</taxon>
        <taxon>Aspergillus</taxon>
        <taxon>Aspergillus subgen. Circumdati</taxon>
    </lineage>
</organism>
<reference evidence="2" key="1">
    <citation type="journal article" date="2019" name="Beilstein J. Org. Chem.">
        <title>Nanangenines: drimane sesquiterpenoids as the dominant metabolite cohort of a novel Australian fungus, Aspergillus nanangensis.</title>
        <authorList>
            <person name="Lacey H.J."/>
            <person name="Gilchrist C.L.M."/>
            <person name="Crombie A."/>
            <person name="Kalaitzis J.A."/>
            <person name="Vuong D."/>
            <person name="Rutledge P.J."/>
            <person name="Turner P."/>
            <person name="Pitt J.I."/>
            <person name="Lacey E."/>
            <person name="Chooi Y.H."/>
            <person name="Piggott A.M."/>
        </authorList>
    </citation>
    <scope>NUCLEOTIDE SEQUENCE</scope>
    <source>
        <strain evidence="2">MST-FP2251</strain>
    </source>
</reference>
<keyword evidence="3" id="KW-1185">Reference proteome</keyword>
<reference evidence="2" key="2">
    <citation type="submission" date="2020-02" db="EMBL/GenBank/DDBJ databases">
        <authorList>
            <person name="Gilchrist C.L.M."/>
            <person name="Chooi Y.-H."/>
        </authorList>
    </citation>
    <scope>NUCLEOTIDE SEQUENCE</scope>
    <source>
        <strain evidence="2">MST-FP2251</strain>
    </source>
</reference>
<proteinExistence type="predicted"/>
<feature type="signal peptide" evidence="1">
    <location>
        <begin position="1"/>
        <end position="20"/>
    </location>
</feature>
<dbReference type="EMBL" id="VCAU01000021">
    <property type="protein sequence ID" value="KAF9891073.1"/>
    <property type="molecule type" value="Genomic_DNA"/>
</dbReference>
<name>A0AAD4GX10_ASPNN</name>
<dbReference type="AlphaFoldDB" id="A0AAD4GX10"/>
<accession>A0AAD4GX10</accession>
<protein>
    <submittedName>
        <fullName evidence="2">Uncharacterized protein</fullName>
    </submittedName>
</protein>
<evidence type="ECO:0000313" key="2">
    <source>
        <dbReference type="EMBL" id="KAF9891073.1"/>
    </source>
</evidence>
<evidence type="ECO:0000256" key="1">
    <source>
        <dbReference type="SAM" id="SignalP"/>
    </source>
</evidence>